<evidence type="ECO:0000256" key="1">
    <source>
        <dbReference type="SAM" id="Coils"/>
    </source>
</evidence>
<keyword evidence="5" id="KW-1185">Reference proteome</keyword>
<evidence type="ECO:0000313" key="5">
    <source>
        <dbReference type="Proteomes" id="UP001230188"/>
    </source>
</evidence>
<evidence type="ECO:0000259" key="3">
    <source>
        <dbReference type="PROSITE" id="PS50076"/>
    </source>
</evidence>
<evidence type="ECO:0000256" key="2">
    <source>
        <dbReference type="SAM" id="MobiDB-lite"/>
    </source>
</evidence>
<organism evidence="4 5">
    <name type="scientific">Chrysophaeum taylorii</name>
    <dbReference type="NCBI Taxonomy" id="2483200"/>
    <lineage>
        <taxon>Eukaryota</taxon>
        <taxon>Sar</taxon>
        <taxon>Stramenopiles</taxon>
        <taxon>Ochrophyta</taxon>
        <taxon>Pelagophyceae</taxon>
        <taxon>Pelagomonadales</taxon>
        <taxon>Pelagomonadaceae</taxon>
        <taxon>Chrysophaeum</taxon>
    </lineage>
</organism>
<dbReference type="CDD" id="cd06257">
    <property type="entry name" value="DnaJ"/>
    <property type="match status" value="1"/>
</dbReference>
<dbReference type="Gene3D" id="1.10.287.110">
    <property type="entry name" value="DnaJ domain"/>
    <property type="match status" value="1"/>
</dbReference>
<dbReference type="SMART" id="SM00271">
    <property type="entry name" value="DnaJ"/>
    <property type="match status" value="1"/>
</dbReference>
<dbReference type="PANTHER" id="PTHR24074">
    <property type="entry name" value="CO-CHAPERONE PROTEIN DJLA"/>
    <property type="match status" value="1"/>
</dbReference>
<dbReference type="PROSITE" id="PS50076">
    <property type="entry name" value="DNAJ_2"/>
    <property type="match status" value="1"/>
</dbReference>
<comment type="caution">
    <text evidence="4">The sequence shown here is derived from an EMBL/GenBank/DDBJ whole genome shotgun (WGS) entry which is preliminary data.</text>
</comment>
<dbReference type="InterPro" id="IPR050817">
    <property type="entry name" value="DjlA_DnaK_co-chaperone"/>
</dbReference>
<dbReference type="InterPro" id="IPR001623">
    <property type="entry name" value="DnaJ_domain"/>
</dbReference>
<gene>
    <name evidence="4" type="ORF">CTAYLR_009520</name>
</gene>
<dbReference type="PRINTS" id="PR00625">
    <property type="entry name" value="JDOMAIN"/>
</dbReference>
<feature type="region of interest" description="Disordered" evidence="2">
    <location>
        <begin position="135"/>
        <end position="173"/>
    </location>
</feature>
<sequence length="245" mass="28232">MIDLVEDIAAMRRAMKELQLRAKEAAAAALAHKKRMECQAQRHETAVRAVHATLREHRETMAQQLQRQVKLEREAWVREQKAMTRERHKARAARRDRFPLYPPRRIRDTTCAICGRTFPTLMHKLLHDSAGCCPRSAAKPHRDDPPGAFRNANYKTRFPRRHSTPRTSQPPARHSAYDILGIARTATDAEIRAAYRRRLLETHPDKNLDDSAGAQRRFLEVQDAQRLLTNPYLRAELDAKLDGTP</sequence>
<accession>A0AAD7UJC8</accession>
<dbReference type="AlphaFoldDB" id="A0AAD7UJC8"/>
<proteinExistence type="predicted"/>
<dbReference type="Proteomes" id="UP001230188">
    <property type="component" value="Unassembled WGS sequence"/>
</dbReference>
<keyword evidence="1" id="KW-0175">Coiled coil</keyword>
<dbReference type="EMBL" id="JAQMWT010000224">
    <property type="protein sequence ID" value="KAJ8607270.1"/>
    <property type="molecule type" value="Genomic_DNA"/>
</dbReference>
<evidence type="ECO:0000313" key="4">
    <source>
        <dbReference type="EMBL" id="KAJ8607270.1"/>
    </source>
</evidence>
<dbReference type="InterPro" id="IPR036869">
    <property type="entry name" value="J_dom_sf"/>
</dbReference>
<reference evidence="4" key="1">
    <citation type="submission" date="2023-01" db="EMBL/GenBank/DDBJ databases">
        <title>Metagenome sequencing of chrysophaentin producing Chrysophaeum taylorii.</title>
        <authorList>
            <person name="Davison J."/>
            <person name="Bewley C."/>
        </authorList>
    </citation>
    <scope>NUCLEOTIDE SEQUENCE</scope>
    <source>
        <strain evidence="4">NIES-1699</strain>
    </source>
</reference>
<feature type="coiled-coil region" evidence="1">
    <location>
        <begin position="1"/>
        <end position="74"/>
    </location>
</feature>
<protein>
    <recommendedName>
        <fullName evidence="3">J domain-containing protein</fullName>
    </recommendedName>
</protein>
<feature type="domain" description="J" evidence="3">
    <location>
        <begin position="175"/>
        <end position="241"/>
    </location>
</feature>
<dbReference type="SUPFAM" id="SSF46565">
    <property type="entry name" value="Chaperone J-domain"/>
    <property type="match status" value="1"/>
</dbReference>
<dbReference type="Pfam" id="PF00226">
    <property type="entry name" value="DnaJ"/>
    <property type="match status" value="1"/>
</dbReference>
<name>A0AAD7UJC8_9STRA</name>